<dbReference type="Proteomes" id="UP000326396">
    <property type="component" value="Unassembled WGS sequence"/>
</dbReference>
<sequence length="158" mass="18361">MQKPLNGVVIADFSGVLQLPQVALIKRKAPLNLPLKMSTPEKSAITTSFRGFCIDNEYRLEDKFSFKIIRKTPPNSPCGPREVEAELLLPKPMGEKYDRGDFQLWWRMNEVTVQILRYQNKIEALTFDDDKTLRDKKNKDNDRKADEMQLEVVMEDDK</sequence>
<evidence type="ECO:0000313" key="3">
    <source>
        <dbReference type="Proteomes" id="UP000326396"/>
    </source>
</evidence>
<proteinExistence type="predicted"/>
<accession>A0A5N6LK64</accession>
<dbReference type="EMBL" id="SZYD01000531">
    <property type="protein sequence ID" value="KAD1735741.1"/>
    <property type="molecule type" value="Genomic_DNA"/>
</dbReference>
<feature type="region of interest" description="Disordered" evidence="1">
    <location>
        <begin position="133"/>
        <end position="158"/>
    </location>
</feature>
<protein>
    <submittedName>
        <fullName evidence="2">Uncharacterized protein</fullName>
    </submittedName>
</protein>
<evidence type="ECO:0000313" key="2">
    <source>
        <dbReference type="EMBL" id="KAD1735741.1"/>
    </source>
</evidence>
<gene>
    <name evidence="2" type="ORF">E3N88_42380</name>
</gene>
<comment type="caution">
    <text evidence="2">The sequence shown here is derived from an EMBL/GenBank/DDBJ whole genome shotgun (WGS) entry which is preliminary data.</text>
</comment>
<dbReference type="AlphaFoldDB" id="A0A5N6LK64"/>
<feature type="compositionally biased region" description="Basic and acidic residues" evidence="1">
    <location>
        <begin position="133"/>
        <end position="147"/>
    </location>
</feature>
<organism evidence="2 3">
    <name type="scientific">Mikania micrantha</name>
    <name type="common">bitter vine</name>
    <dbReference type="NCBI Taxonomy" id="192012"/>
    <lineage>
        <taxon>Eukaryota</taxon>
        <taxon>Viridiplantae</taxon>
        <taxon>Streptophyta</taxon>
        <taxon>Embryophyta</taxon>
        <taxon>Tracheophyta</taxon>
        <taxon>Spermatophyta</taxon>
        <taxon>Magnoliopsida</taxon>
        <taxon>eudicotyledons</taxon>
        <taxon>Gunneridae</taxon>
        <taxon>Pentapetalae</taxon>
        <taxon>asterids</taxon>
        <taxon>campanulids</taxon>
        <taxon>Asterales</taxon>
        <taxon>Asteraceae</taxon>
        <taxon>Asteroideae</taxon>
        <taxon>Heliantheae alliance</taxon>
        <taxon>Eupatorieae</taxon>
        <taxon>Mikania</taxon>
    </lineage>
</organism>
<evidence type="ECO:0000256" key="1">
    <source>
        <dbReference type="SAM" id="MobiDB-lite"/>
    </source>
</evidence>
<reference evidence="2 3" key="1">
    <citation type="submission" date="2019-05" db="EMBL/GenBank/DDBJ databases">
        <title>Mikania micrantha, genome provides insights into the molecular mechanism of rapid growth.</title>
        <authorList>
            <person name="Liu B."/>
        </authorList>
    </citation>
    <scope>NUCLEOTIDE SEQUENCE [LARGE SCALE GENOMIC DNA]</scope>
    <source>
        <strain evidence="2">NLD-2019</strain>
        <tissue evidence="2">Leaf</tissue>
    </source>
</reference>
<name>A0A5N6LK64_9ASTR</name>
<keyword evidence="3" id="KW-1185">Reference proteome</keyword>